<dbReference type="EMBL" id="CAWYQH010000130">
    <property type="protein sequence ID" value="CAK8692831.1"/>
    <property type="molecule type" value="Genomic_DNA"/>
</dbReference>
<protein>
    <recommendedName>
        <fullName evidence="4">ALMS motif domain-containing protein</fullName>
    </recommendedName>
</protein>
<comment type="caution">
    <text evidence="2">The sequence shown here is derived from an EMBL/GenBank/DDBJ whole genome shotgun (WGS) entry which is preliminary data.</text>
</comment>
<dbReference type="Proteomes" id="UP001642483">
    <property type="component" value="Unassembled WGS sequence"/>
</dbReference>
<evidence type="ECO:0000256" key="1">
    <source>
        <dbReference type="SAM" id="MobiDB-lite"/>
    </source>
</evidence>
<proteinExistence type="predicted"/>
<feature type="compositionally biased region" description="Low complexity" evidence="1">
    <location>
        <begin position="73"/>
        <end position="91"/>
    </location>
</feature>
<name>A0ABP0GM64_CLALP</name>
<gene>
    <name evidence="2" type="ORF">CVLEPA_LOCUS26068</name>
</gene>
<evidence type="ECO:0000313" key="3">
    <source>
        <dbReference type="Proteomes" id="UP001642483"/>
    </source>
</evidence>
<accession>A0ABP0GM64</accession>
<evidence type="ECO:0000313" key="2">
    <source>
        <dbReference type="EMBL" id="CAK8692831.1"/>
    </source>
</evidence>
<reference evidence="2 3" key="1">
    <citation type="submission" date="2024-02" db="EMBL/GenBank/DDBJ databases">
        <authorList>
            <person name="Daric V."/>
            <person name="Darras S."/>
        </authorList>
    </citation>
    <scope>NUCLEOTIDE SEQUENCE [LARGE SCALE GENOMIC DNA]</scope>
</reference>
<keyword evidence="3" id="KW-1185">Reference proteome</keyword>
<feature type="region of interest" description="Disordered" evidence="1">
    <location>
        <begin position="70"/>
        <end position="99"/>
    </location>
</feature>
<evidence type="ECO:0008006" key="4">
    <source>
        <dbReference type="Google" id="ProtNLM"/>
    </source>
</evidence>
<organism evidence="2 3">
    <name type="scientific">Clavelina lepadiformis</name>
    <name type="common">Light-bulb sea squirt</name>
    <name type="synonym">Ascidia lepadiformis</name>
    <dbReference type="NCBI Taxonomy" id="159417"/>
    <lineage>
        <taxon>Eukaryota</taxon>
        <taxon>Metazoa</taxon>
        <taxon>Chordata</taxon>
        <taxon>Tunicata</taxon>
        <taxon>Ascidiacea</taxon>
        <taxon>Aplousobranchia</taxon>
        <taxon>Clavelinidae</taxon>
        <taxon>Clavelina</taxon>
    </lineage>
</organism>
<sequence>MFMIEKTKIQRRTSEKMTVSDLHVSQRKSVRRKLQIQDLTINTAAAAIGLGRPSMCFTPDISSINATKSMLDSRLNPRSNVNSSPNRSPTNKRNFKRAGSLLKAVTRREYLKKLEQSEQLKKIQVELLRRMKLIENLPYPTNKQISKCPFT</sequence>